<name>A0AAW0A0P0_9AGAR</name>
<accession>A0AAW0A0P0</accession>
<proteinExistence type="predicted"/>
<keyword evidence="3" id="KW-1185">Reference proteome</keyword>
<comment type="caution">
    <text evidence="2">The sequence shown here is derived from an EMBL/GenBank/DDBJ whole genome shotgun (WGS) entry which is preliminary data.</text>
</comment>
<gene>
    <name evidence="2" type="ORF">R3P38DRAFT_3068501</name>
</gene>
<reference evidence="2 3" key="1">
    <citation type="journal article" date="2024" name="J Genomics">
        <title>Draft genome sequencing and assembly of Favolaschia claudopus CIRM-BRFM 2984 isolated from oak limbs.</title>
        <authorList>
            <person name="Navarro D."/>
            <person name="Drula E."/>
            <person name="Chaduli D."/>
            <person name="Cazenave R."/>
            <person name="Ahrendt S."/>
            <person name="Wang J."/>
            <person name="Lipzen A."/>
            <person name="Daum C."/>
            <person name="Barry K."/>
            <person name="Grigoriev I.V."/>
            <person name="Favel A."/>
            <person name="Rosso M.N."/>
            <person name="Martin F."/>
        </authorList>
    </citation>
    <scope>NUCLEOTIDE SEQUENCE [LARGE SCALE GENOMIC DNA]</scope>
    <source>
        <strain evidence="2 3">CIRM-BRFM 2984</strain>
    </source>
</reference>
<evidence type="ECO:0000313" key="2">
    <source>
        <dbReference type="EMBL" id="KAK6996922.1"/>
    </source>
</evidence>
<evidence type="ECO:0000256" key="1">
    <source>
        <dbReference type="SAM" id="Coils"/>
    </source>
</evidence>
<dbReference type="InterPro" id="IPR032675">
    <property type="entry name" value="LRR_dom_sf"/>
</dbReference>
<dbReference type="AlphaFoldDB" id="A0AAW0A0P0"/>
<dbReference type="SUPFAM" id="SSF52047">
    <property type="entry name" value="RNI-like"/>
    <property type="match status" value="1"/>
</dbReference>
<organism evidence="2 3">
    <name type="scientific">Favolaschia claudopus</name>
    <dbReference type="NCBI Taxonomy" id="2862362"/>
    <lineage>
        <taxon>Eukaryota</taxon>
        <taxon>Fungi</taxon>
        <taxon>Dikarya</taxon>
        <taxon>Basidiomycota</taxon>
        <taxon>Agaricomycotina</taxon>
        <taxon>Agaricomycetes</taxon>
        <taxon>Agaricomycetidae</taxon>
        <taxon>Agaricales</taxon>
        <taxon>Marasmiineae</taxon>
        <taxon>Mycenaceae</taxon>
        <taxon>Favolaschia</taxon>
    </lineage>
</organism>
<evidence type="ECO:0000313" key="3">
    <source>
        <dbReference type="Proteomes" id="UP001362999"/>
    </source>
</evidence>
<feature type="coiled-coil region" evidence="1">
    <location>
        <begin position="34"/>
        <end position="61"/>
    </location>
</feature>
<dbReference type="EMBL" id="JAWWNJ010000095">
    <property type="protein sequence ID" value="KAK6996922.1"/>
    <property type="molecule type" value="Genomic_DNA"/>
</dbReference>
<keyword evidence="1" id="KW-0175">Coiled coil</keyword>
<sequence>MPSPFAQHLGTNYCPSDDEVLELKNLIAEPIRQLLTLDEEISQLQRSIEKLQEKRKTLSTYVDEHKALISPIRRIPQDVLSEIFFACLPTHRNCVMSASEAPVLLGRICSSWRALSLATPRLWASLHIAEPRVRSGLYEDKIVQRLEVMKMWLARSGQCPLSISFQCTDYVAPADDASTGILPHPVPVDVFPREIVSFARRWRHVNFTASLPALLPMATLTAADVPMLESVGLFIHFPDENPLAHFGFLDAPRISDFSAYSGEMSTSRLSPLRWNLLTNLAVKLNAWEVPLTIERALELLSSCPRLRTCSFWVGDPVIPTNTPDAPVELLHLDTLELSVTIEGSSFLKKLYAPNLRKFVIRGNTQDSLPQFLRSSISLESLDIEGPHYSKTSLLEVLRAVSPTMRHLIIRDFWGSSVTRFLDDEFMEMLTPVSHCVDISQCCCPSLQSLTVACRHDISDWAVEQFVVRRMSTTDHSTPSLKRVRFQFNRPMKLDIASKLKSFMDAGFEVEMMYSISRASHLSPWFGLPDSREPWIPEDGYPAHW</sequence>
<evidence type="ECO:0008006" key="4">
    <source>
        <dbReference type="Google" id="ProtNLM"/>
    </source>
</evidence>
<dbReference type="Proteomes" id="UP001362999">
    <property type="component" value="Unassembled WGS sequence"/>
</dbReference>
<protein>
    <recommendedName>
        <fullName evidence="4">F-box domain-containing protein</fullName>
    </recommendedName>
</protein>
<dbReference type="Gene3D" id="3.80.10.10">
    <property type="entry name" value="Ribonuclease Inhibitor"/>
    <property type="match status" value="1"/>
</dbReference>